<dbReference type="SUPFAM" id="SSF48371">
    <property type="entry name" value="ARM repeat"/>
    <property type="match status" value="1"/>
</dbReference>
<accession>A0ABN8HZB2</accession>
<evidence type="ECO:0000313" key="3">
    <source>
        <dbReference type="EMBL" id="CAH2042626.1"/>
    </source>
</evidence>
<dbReference type="Pfam" id="PF00226">
    <property type="entry name" value="DnaJ"/>
    <property type="match status" value="1"/>
</dbReference>
<keyword evidence="4" id="KW-1185">Reference proteome</keyword>
<dbReference type="CDD" id="cd06257">
    <property type="entry name" value="DnaJ"/>
    <property type="match status" value="1"/>
</dbReference>
<protein>
    <recommendedName>
        <fullName evidence="2">J domain-containing protein</fullName>
    </recommendedName>
</protein>
<dbReference type="EMBL" id="OW152826">
    <property type="protein sequence ID" value="CAH2042626.1"/>
    <property type="molecule type" value="Genomic_DNA"/>
</dbReference>
<dbReference type="InterPro" id="IPR045802">
    <property type="entry name" value="GRV2/DNAJC13_N"/>
</dbReference>
<proteinExistence type="predicted"/>
<feature type="region of interest" description="Disordered" evidence="1">
    <location>
        <begin position="774"/>
        <end position="793"/>
    </location>
</feature>
<dbReference type="Gene3D" id="1.10.287.110">
    <property type="entry name" value="DnaJ domain"/>
    <property type="match status" value="1"/>
</dbReference>
<sequence>MRGAKENITTTFKEALCYVCNVKMIPLKDNQDVASFLVTKHSWKGKYKRVFSVGTHGITTYNPDRLEVTNKWLYADIVKLVSAKHSNSTLNHDFTLIMKKDKKVDSMRFSSEHKCLIVTEAFKYRHLFAEKPKDIYRYQAYKHHWSGTRLPVVLEVGPCSLEQLDPSTHTLLASYPYYDIQGILPVRDIPGGFVLAIGGYSRLHLFSNAMEHQVIIGKMLEMANLVLNISIKVLTATITVDDYHNQRFGKYSGDQHQTSLSEFTVHKVNPARHMEPMRRTLCLSDTCILERDPQTYSVVCLRPLSDVFALVRDPDHPQKFAIEYLNGQIRTYLAGERDALLASLVDGVRSTGQRDVHVRSGLTPRGYRLGPLHQAVDEETESNHLRLFQNHVILNMPRAEVIERFNANVGYSGLIYSVSQDRLFAENKEKLITGALTALVSSAPSGAHLTPRELEAQFHALRRLCASKVGFAAFTALPGFREWVGSAVVSALRRDSAACSHAALDAVCALMQPMHAEPDLRQEQLNKASMLSSPAFLDGLLAMWAEHVTAGSGALVVAAMLDFLTFALCVPYSETTDGKQFDHLLEMVANRGRVVFKLFEHPSLAIVKGAGLVTRALVEEGGGGVGARMQSLALAEAALPRHLLAALYQPSAPQPARLHLRHLARHLVALWLVDHAPAHDLLRRIMPSGLLAFLESTESPPAAALQEQQVQERDNLQLAQATLKPRAPHWEALERQVKYVEKHIEHYASLAMQHWAQRARALGAAGGAGAAGGGAVGAAAGAGAAGAGAEKRERPVVLRRRRERLKSTANWPLFYYQFHRDHALPNLIWNHTTREELRNALENELRAFTSDREVAGGTLTSWNHAELEVHYQCLQNEVKIGDYYLRILLEQRDNDDSPIRKSYEFFNDLYHRFLSTPKVEMKCMCLQAMTIVYGRYYEDIGPFADTKYIVQMLDRTCDRMERDRLVQFLAKLILHKKNVSEILEWNGIRILVELMTLAHLHTSRAMVPAQSNVLEAAQPAQPSADREWYYNLEMPDKVHRKGPVSLQQLKELYKSGEITNKTKCWANSMEGWRAVGGVPQLKWTLAARGAAVLDESALAATVLDLLVTCARYYPSRDEEDAVIRPLPRVKRILSEPSCLAHVVQLLLTFDPILVEKVATLLYEVMQDNPEISKLYLTGVFYFMLLYTGSNLLPIARFLRLTHMKQAFRADQSSSDIMQRSILGQLLPEAMVCYLENHGAEKFAQIFLGEWDTPEAIWNSEMRRMLIMKVSAHIGEFTPRLRAHVAARYPYLAIPAVRYPQLQHELFCNMFYLRHLCDTQRFPDWPIPDPVRLLKDVLEAWRREVEKKAPSMTVAEAYGALGLDAGAHDEAAVRKAYYRLAHQFHPDKNPDGRDRFEAVNQAYEFLCSRNVWTGDGPNTNNIVLILRTQTILFQRYSEVLAPYKYAGYPQLLSTARLEVDAEQLFAGGEAGLLPAACQLAHATVRCSALNAEELRREGGLEVSDPIALCMLSGLSGRPEYYVPPPLSVIDPTVLGAALARCAAVLGGDSSGAAAAVCAHCARCFAVAAAFPACRDACAAMPALANDLVPLLRRPSFPASPIKGGPLQKLCEAACAGAEAVAALAAEARCRQALARAGALHALLPPALRYDYTLTESGVDTDGENKQVEANRLAEECSRALSAMYGPHEETSPVDEYIRDALHALLTPYLCARLSLSDRHELLKTLTSNWRTPYLVWDNSTRAELLELLEGWRTLEEGEPLVPPHFAYSAHEGLLPVGDVYLDIYNEQPDFPIENPQQFVLDLLKFIQEQTQNDMTDERVEHITLALNALANVIIKNPGAEIQCIGSFGLIFGLVSGRGWGALRAAALRAARAAAGVPALAALLASTALVREALAKGEYALPFLTALSLARTPDARAGDACQGIRTLFPFLPLSRSLAYMTLVRETLANGASPTVRTLSPARSHSRRSCGRRLPRVCTLSALSLARTPDDCVGDACQGSVSPTFSPLFRLLTTHTVLAKDGARFPFSFLSLPPLFRSLPNTALVREALARGAVIYLLDLFCNCKIPETREAAAELLSRMMADKLHGPKVRLTVCRYVPGVFADAVRESCAGALQAFDGAHEHPELVWGDEPRARVRAHLASLRDRHMANQLRDPNILFEDRETLERAANGEEVWAPPGEVVVGGVYLKLYLQNPHWSLRSPKKFLQELLTETLTALGKDSSEGSRGEVCARALAALLRAKPALGEACAQLGEMPRLARLLPTCPRLAVPVLAALADTQACVVAFTQTDVMAGLKTAVKTCREIIGSACEALATIFSNSNANTDKLVLQALESELVGELLSALEGRLEGQAAAQLVNALKGMARSAAHGERVRSLLARSRVWEQYAAQRHDLFISSVPHHHALAAPHAAGYLTAPPSNIPAQPPPID</sequence>
<dbReference type="Proteomes" id="UP000837857">
    <property type="component" value="Chromosome 14"/>
</dbReference>
<evidence type="ECO:0000259" key="2">
    <source>
        <dbReference type="PROSITE" id="PS50076"/>
    </source>
</evidence>
<name>A0ABN8HZB2_9NEOP</name>
<dbReference type="InterPro" id="IPR001623">
    <property type="entry name" value="DnaJ_domain"/>
</dbReference>
<dbReference type="Pfam" id="PF14237">
    <property type="entry name" value="GYF_2"/>
    <property type="match status" value="1"/>
</dbReference>
<feature type="non-terminal residue" evidence="3">
    <location>
        <position position="2424"/>
    </location>
</feature>
<dbReference type="InterPro" id="IPR025640">
    <property type="entry name" value="GYF_2"/>
</dbReference>
<dbReference type="PANTHER" id="PTHR36983:SF2">
    <property type="entry name" value="DNAJ HOMOLOG SUBFAMILY C MEMBER 13"/>
    <property type="match status" value="1"/>
</dbReference>
<dbReference type="PANTHER" id="PTHR36983">
    <property type="entry name" value="DNAJ HOMOLOG SUBFAMILY C MEMBER 13"/>
    <property type="match status" value="1"/>
</dbReference>
<gene>
    <name evidence="3" type="ORF">IPOD504_LOCUS3970</name>
</gene>
<evidence type="ECO:0000313" key="4">
    <source>
        <dbReference type="Proteomes" id="UP000837857"/>
    </source>
</evidence>
<dbReference type="InterPro" id="IPR036869">
    <property type="entry name" value="J_dom_sf"/>
</dbReference>
<dbReference type="SMART" id="SM00271">
    <property type="entry name" value="DnaJ"/>
    <property type="match status" value="1"/>
</dbReference>
<organism evidence="3 4">
    <name type="scientific">Iphiclides podalirius</name>
    <name type="common">scarce swallowtail</name>
    <dbReference type="NCBI Taxonomy" id="110791"/>
    <lineage>
        <taxon>Eukaryota</taxon>
        <taxon>Metazoa</taxon>
        <taxon>Ecdysozoa</taxon>
        <taxon>Arthropoda</taxon>
        <taxon>Hexapoda</taxon>
        <taxon>Insecta</taxon>
        <taxon>Pterygota</taxon>
        <taxon>Neoptera</taxon>
        <taxon>Endopterygota</taxon>
        <taxon>Lepidoptera</taxon>
        <taxon>Glossata</taxon>
        <taxon>Ditrysia</taxon>
        <taxon>Papilionoidea</taxon>
        <taxon>Papilionidae</taxon>
        <taxon>Papilioninae</taxon>
        <taxon>Iphiclides</taxon>
    </lineage>
</organism>
<reference evidence="3" key="1">
    <citation type="submission" date="2022-03" db="EMBL/GenBank/DDBJ databases">
        <authorList>
            <person name="Martin H S."/>
        </authorList>
    </citation>
    <scope>NUCLEOTIDE SEQUENCE</scope>
</reference>
<dbReference type="SUPFAM" id="SSF46565">
    <property type="entry name" value="Chaperone J-domain"/>
    <property type="match status" value="1"/>
</dbReference>
<evidence type="ECO:0000256" key="1">
    <source>
        <dbReference type="SAM" id="MobiDB-lite"/>
    </source>
</evidence>
<dbReference type="InterPro" id="IPR016024">
    <property type="entry name" value="ARM-type_fold"/>
</dbReference>
<dbReference type="PROSITE" id="PS50076">
    <property type="entry name" value="DNAJ_2"/>
    <property type="match status" value="1"/>
</dbReference>
<dbReference type="InterPro" id="IPR044978">
    <property type="entry name" value="GRV2/DNAJC13"/>
</dbReference>
<dbReference type="Pfam" id="PF19432">
    <property type="entry name" value="RME-8_N"/>
    <property type="match status" value="1"/>
</dbReference>
<feature type="domain" description="J" evidence="2">
    <location>
        <begin position="1355"/>
        <end position="1410"/>
    </location>
</feature>